<accession>A0A2U9T9N7</accession>
<dbReference type="OrthoDB" id="9796999at2"/>
<dbReference type="AlphaFoldDB" id="A0A2U9T9N7"/>
<evidence type="ECO:0000313" key="2">
    <source>
        <dbReference type="Proteomes" id="UP000249447"/>
    </source>
</evidence>
<dbReference type="Proteomes" id="UP000249447">
    <property type="component" value="Chromosome"/>
</dbReference>
<organism evidence="1 2">
    <name type="scientific">Marilutibacter maris</name>
    <dbReference type="NCBI Taxonomy" id="1605891"/>
    <lineage>
        <taxon>Bacteria</taxon>
        <taxon>Pseudomonadati</taxon>
        <taxon>Pseudomonadota</taxon>
        <taxon>Gammaproteobacteria</taxon>
        <taxon>Lysobacterales</taxon>
        <taxon>Lysobacteraceae</taxon>
        <taxon>Marilutibacter</taxon>
    </lineage>
</organism>
<reference evidence="1 2" key="1">
    <citation type="submission" date="2018-05" db="EMBL/GenBank/DDBJ databases">
        <title>The complete genome of Lysobacter maris HZ9B, a marine bacterium antagonistic against terrestrial plant pathogens.</title>
        <authorList>
            <person name="Zhang X.-Q."/>
        </authorList>
    </citation>
    <scope>NUCLEOTIDE SEQUENCE [LARGE SCALE GENOMIC DNA]</scope>
    <source>
        <strain evidence="1 2">HZ9B</strain>
    </source>
</reference>
<dbReference type="RefSeq" id="WP_111266686.1">
    <property type="nucleotide sequence ID" value="NZ_CP029843.1"/>
</dbReference>
<protein>
    <recommendedName>
        <fullName evidence="3">Bacteriocin-protection protein</fullName>
    </recommendedName>
</protein>
<dbReference type="KEGG" id="lmb:C9I47_1905"/>
<evidence type="ECO:0008006" key="3">
    <source>
        <dbReference type="Google" id="ProtNLM"/>
    </source>
</evidence>
<keyword evidence="2" id="KW-1185">Reference proteome</keyword>
<sequence length="202" mass="22301">MAAAKSPKGAAQLPDDLPVRRFATVAAWDKWLAAHPDAAGMWLKIAKKDSRASSISYAEALDVALCHGWIDGQKRGLDAQFFLQRFTPRRSGSVWSKINVGKVEALIQAGRMREGGLREVEAARADGRWDAAYAPASRMQVPPELEAALAGSPRARAAFEQLDRSNRYAFCWRVQTAKKPETRVARAEKFVAMLLRGEKLHG</sequence>
<proteinExistence type="predicted"/>
<dbReference type="Pfam" id="PF13376">
    <property type="entry name" value="OmdA"/>
    <property type="match status" value="1"/>
</dbReference>
<name>A0A2U9T9N7_9GAMM</name>
<evidence type="ECO:0000313" key="1">
    <source>
        <dbReference type="EMBL" id="AWV07594.1"/>
    </source>
</evidence>
<gene>
    <name evidence="1" type="ORF">C9I47_1905</name>
</gene>
<dbReference type="EMBL" id="CP029843">
    <property type="protein sequence ID" value="AWV07594.1"/>
    <property type="molecule type" value="Genomic_DNA"/>
</dbReference>